<reference evidence="2" key="6">
    <citation type="journal article" date="2017" name="Nat. Commun.">
        <title>Evolutionary dynamics and genomic features of the Elizabethkingia anophelis 2015 to 2016 Wisconsin outbreak strain.</title>
        <authorList>
            <person name="Perrin A."/>
            <person name="Larsonneur E."/>
            <person name="Nicholson A.C."/>
            <person name="Edwards D.J."/>
            <person name="Gundlach K.M."/>
            <person name="Whitney A.M."/>
            <person name="Gulvik C.A."/>
            <person name="Bell M.E."/>
            <person name="Rendueles O."/>
            <person name="Cury J."/>
            <person name="Hugon P."/>
            <person name="Clermont D."/>
            <person name="Enouf V."/>
            <person name="Loparev V."/>
            <person name="Juieng P."/>
            <person name="Monson T."/>
            <person name="Warshauer D."/>
            <person name="Elbadawi L.I."/>
            <person name="Walters M.S."/>
            <person name="Crist M.B."/>
            <person name="Noble-Wang J."/>
            <person name="Borlaug G."/>
            <person name="Rocha E.P.C."/>
            <person name="Criscuolo A."/>
            <person name="Touchon M."/>
            <person name="Davis J.P."/>
            <person name="Holt K.E."/>
            <person name="McQuiston J.R."/>
            <person name="Brisse S."/>
        </authorList>
    </citation>
    <scope>NUCLEOTIDE SEQUENCE</scope>
</reference>
<evidence type="ECO:0000313" key="2">
    <source>
        <dbReference type="EMBL" id="DAC74513.1"/>
    </source>
</evidence>
<dbReference type="EMBL" id="BK010591">
    <property type="protein sequence ID" value="DAC74513.1"/>
    <property type="molecule type" value="Genomic_DNA"/>
</dbReference>
<reference evidence="2" key="4">
    <citation type="journal article" date="2016" name="Sci. Rep.">
        <title>Genomic epidemiology and global diversity of the emerging bacterial pathogen Elizabethkingia anophelis.</title>
        <authorList>
            <person name="Breurec S."/>
            <person name="Criscuolo A."/>
            <person name="Diancourt L."/>
            <person name="Rendueles O."/>
            <person name="Vandenbogaert M."/>
            <person name="Passet V."/>
            <person name="Caro V."/>
            <person name="Rocha E.P."/>
            <person name="Touchon M."/>
            <person name="Brisse S."/>
        </authorList>
    </citation>
    <scope>NUCLEOTIDE SEQUENCE</scope>
</reference>
<feature type="region of interest" description="Disordered" evidence="1">
    <location>
        <begin position="1"/>
        <end position="40"/>
    </location>
</feature>
<reference evidence="2" key="1">
    <citation type="journal article" date="2014" name="Genome Biol. Evol.">
        <title>Comparative genomic analysis of malaria mosquito vector-associated novel pathogen Elizabethkingia anophelis.</title>
        <authorList>
            <person name="Teo J."/>
            <person name="Tan S.Y."/>
            <person name="Liu Y."/>
            <person name="Tay M."/>
            <person name="Ding Y."/>
            <person name="Li Y."/>
            <person name="Kjelleberg S."/>
            <person name="Givskov M."/>
            <person name="Lin R.T."/>
            <person name="Yang L."/>
        </authorList>
    </citation>
    <scope>NUCLEOTIDE SEQUENCE</scope>
</reference>
<name>A0A455ZCD7_9FLAO</name>
<reference evidence="2" key="5">
    <citation type="journal article" date="2017" name="Genome Announc.">
        <title>Complete Circularized Genome Sequences of Four Strains of Elizabethkingia anophelis, Including Two Novel Strains Isolated from Wild-Caught Anopheles sinensis.</title>
        <authorList>
            <person name="Pei D."/>
            <person name="Nicholson A.C."/>
            <person name="Jiang J."/>
            <person name="Chen H."/>
            <person name="Whitney A.M."/>
            <person name="Villarma A."/>
            <person name="Bell M."/>
            <person name="Humrighouse B."/>
            <person name="Rowe L.A."/>
            <person name="Sheth M."/>
            <person name="Batra D."/>
            <person name="Juieng P."/>
            <person name="Loparev V.N."/>
            <person name="McQuiston J.R."/>
            <person name="Lan Y."/>
            <person name="Ma Y."/>
            <person name="Xu J."/>
        </authorList>
    </citation>
    <scope>NUCLEOTIDE SEQUENCE</scope>
</reference>
<proteinExistence type="predicted"/>
<feature type="compositionally biased region" description="Basic residues" evidence="1">
    <location>
        <begin position="25"/>
        <end position="40"/>
    </location>
</feature>
<sequence length="40" mass="4610">MSDTKIKSIENGNETKQHLLSLPNKSKKIKSKSITKNQRR</sequence>
<reference evidence="2" key="3">
    <citation type="journal article" date="2016" name="Genome Announc.">
        <title>Complete Genome Sequences of Four Strains from the 2015-2016 Elizabethkingia anophelis Outbreak.</title>
        <authorList>
            <person name="Nicholson A.C."/>
            <person name="Whitney A.M."/>
            <person name="Emery B.D."/>
            <person name="Bell M.E."/>
            <person name="Gartin J.T."/>
            <person name="Humrighouse B.W."/>
            <person name="Loparev V.N."/>
            <person name="Batra D."/>
            <person name="Sheth M."/>
            <person name="Rowe L.A."/>
            <person name="Juieng P."/>
            <person name="Knipe K."/>
            <person name="Gulvik C."/>
            <person name="McQuiston J.R."/>
        </authorList>
    </citation>
    <scope>NUCLEOTIDE SEQUENCE</scope>
</reference>
<reference evidence="2" key="2">
    <citation type="journal article" date="2014" name="PLoS ONE">
        <title>Insights from the genome annotation of Elizabethkingia anophelis from the malaria vector Anopheles gambiae.</title>
        <authorList>
            <person name="Kukutla P."/>
            <person name="Lindberg B.G."/>
            <person name="Pei D."/>
            <person name="Rayl M."/>
            <person name="Yu W."/>
            <person name="Steritz M."/>
            <person name="Faye I."/>
            <person name="Xu J."/>
        </authorList>
    </citation>
    <scope>NUCLEOTIDE SEQUENCE</scope>
</reference>
<accession>A0A455ZCD7</accession>
<evidence type="ECO:0000256" key="1">
    <source>
        <dbReference type="SAM" id="MobiDB-lite"/>
    </source>
</evidence>
<organism evidence="2">
    <name type="scientific">Elizabethkingia anophelis</name>
    <dbReference type="NCBI Taxonomy" id="1117645"/>
    <lineage>
        <taxon>Bacteria</taxon>
        <taxon>Pseudomonadati</taxon>
        <taxon>Bacteroidota</taxon>
        <taxon>Flavobacteriia</taxon>
        <taxon>Flavobacteriales</taxon>
        <taxon>Weeksellaceae</taxon>
        <taxon>Elizabethkingia</taxon>
    </lineage>
</organism>
<protein>
    <submittedName>
        <fullName evidence="2">Uncharacterized protein</fullName>
    </submittedName>
</protein>
<reference evidence="2" key="8">
    <citation type="journal article" date="2018" name="J. ISSAAS">
        <title>In Silico Identification of Three Types of Integrative and Conjugative Elements (ICEs) in Elizabethkingia anophelis Strains Isolated from Around the World.</title>
        <authorList>
            <person name="Xu J."/>
            <person name="Pei D."/>
            <person name="Nicholson A."/>
            <person name="Lan Y."/>
            <person name="Xia Q."/>
        </authorList>
    </citation>
    <scope>NUCLEOTIDE SEQUENCE</scope>
</reference>
<dbReference type="AlphaFoldDB" id="A0A455ZCD7"/>
<feature type="compositionally biased region" description="Basic and acidic residues" evidence="1">
    <location>
        <begin position="1"/>
        <end position="17"/>
    </location>
</feature>
<reference evidence="2" key="7">
    <citation type="journal article" date="2017" name="Sci. Rep.">
        <title>Genomic features, phylogenetic relationships, and comparative genomics of Elizabethkingia anophelis strain EM361-97 isolated in Taiwan.</title>
        <authorList>
            <person name="Lin J.N."/>
            <person name="Lai C.H."/>
            <person name="Yang C.H."/>
            <person name="Huang Y.H."/>
            <person name="Lin H.H."/>
        </authorList>
    </citation>
    <scope>NUCLEOTIDE SEQUENCE</scope>
</reference>